<feature type="active site" description="Proton donor" evidence="6">
    <location>
        <position position="112"/>
    </location>
</feature>
<evidence type="ECO:0000256" key="6">
    <source>
        <dbReference type="HAMAP-Rule" id="MF_01930"/>
    </source>
</evidence>
<reference evidence="8 9" key="1">
    <citation type="submission" date="2017-08" db="EMBL/GenBank/DDBJ databases">
        <title>Infants hospitalized years apart are colonized by the same room-sourced microbial strains.</title>
        <authorList>
            <person name="Brooks B."/>
            <person name="Olm M.R."/>
            <person name="Firek B.A."/>
            <person name="Baker R."/>
            <person name="Thomas B.C."/>
            <person name="Morowitz M.J."/>
            <person name="Banfield J.F."/>
        </authorList>
    </citation>
    <scope>NUCLEOTIDE SEQUENCE [LARGE SCALE GENOMIC DNA]</scope>
    <source>
        <strain evidence="8">S2_018_000_R2_101</strain>
    </source>
</reference>
<evidence type="ECO:0000313" key="8">
    <source>
        <dbReference type="EMBL" id="PZO89806.1"/>
    </source>
</evidence>
<dbReference type="GO" id="GO:0005829">
    <property type="term" value="C:cytosol"/>
    <property type="evidence" value="ECO:0007669"/>
    <property type="project" value="TreeGrafter"/>
</dbReference>
<dbReference type="Pfam" id="PF00551">
    <property type="entry name" value="Formyl_trans_N"/>
    <property type="match status" value="1"/>
</dbReference>
<comment type="similarity">
    <text evidence="4 6">Belongs to the GART family.</text>
</comment>
<evidence type="ECO:0000256" key="4">
    <source>
        <dbReference type="ARBA" id="ARBA00038440"/>
    </source>
</evidence>
<protein>
    <recommendedName>
        <fullName evidence="6">Phosphoribosylglycinamide formyltransferase</fullName>
        <ecNumber evidence="6">2.1.2.2</ecNumber>
    </recommendedName>
    <alternativeName>
        <fullName evidence="6">5'-phosphoribosylglycinamide transformylase</fullName>
    </alternativeName>
    <alternativeName>
        <fullName evidence="6">GAR transformylase</fullName>
        <shortName evidence="6">GART</shortName>
    </alternativeName>
</protein>
<feature type="binding site" evidence="6">
    <location>
        <position position="110"/>
    </location>
    <ligand>
        <name>(6R)-10-formyltetrahydrofolate</name>
        <dbReference type="ChEBI" id="CHEBI:195366"/>
    </ligand>
</feature>
<name>A0A2W5A906_9SPHN</name>
<dbReference type="UniPathway" id="UPA00074">
    <property type="reaction ID" value="UER00126"/>
</dbReference>
<feature type="binding site" evidence="6">
    <location>
        <begin position="93"/>
        <end position="96"/>
    </location>
    <ligand>
        <name>(6R)-10-formyltetrahydrofolate</name>
        <dbReference type="ChEBI" id="CHEBI:195366"/>
    </ligand>
</feature>
<dbReference type="Gene3D" id="3.40.50.170">
    <property type="entry name" value="Formyl transferase, N-terminal domain"/>
    <property type="match status" value="1"/>
</dbReference>
<keyword evidence="3 6" id="KW-0658">Purine biosynthesis</keyword>
<dbReference type="InterPro" id="IPR002376">
    <property type="entry name" value="Formyl_transf_N"/>
</dbReference>
<comment type="catalytic activity">
    <reaction evidence="5 6">
        <text>N(1)-(5-phospho-beta-D-ribosyl)glycinamide + (6R)-10-formyltetrahydrofolate = N(2)-formyl-N(1)-(5-phospho-beta-D-ribosyl)glycinamide + (6S)-5,6,7,8-tetrahydrofolate + H(+)</text>
        <dbReference type="Rhea" id="RHEA:15053"/>
        <dbReference type="ChEBI" id="CHEBI:15378"/>
        <dbReference type="ChEBI" id="CHEBI:57453"/>
        <dbReference type="ChEBI" id="CHEBI:143788"/>
        <dbReference type="ChEBI" id="CHEBI:147286"/>
        <dbReference type="ChEBI" id="CHEBI:195366"/>
        <dbReference type="EC" id="2.1.2.2"/>
    </reaction>
</comment>
<evidence type="ECO:0000256" key="3">
    <source>
        <dbReference type="ARBA" id="ARBA00022755"/>
    </source>
</evidence>
<dbReference type="PANTHER" id="PTHR43369">
    <property type="entry name" value="PHOSPHORIBOSYLGLYCINAMIDE FORMYLTRANSFERASE"/>
    <property type="match status" value="1"/>
</dbReference>
<dbReference type="PROSITE" id="PS00373">
    <property type="entry name" value="GART"/>
    <property type="match status" value="1"/>
</dbReference>
<organism evidence="8 9">
    <name type="scientific">Sphingomonas sanxanigenens</name>
    <dbReference type="NCBI Taxonomy" id="397260"/>
    <lineage>
        <taxon>Bacteria</taxon>
        <taxon>Pseudomonadati</taxon>
        <taxon>Pseudomonadota</taxon>
        <taxon>Alphaproteobacteria</taxon>
        <taxon>Sphingomonadales</taxon>
        <taxon>Sphingomonadaceae</taxon>
        <taxon>Sphingomonas</taxon>
    </lineage>
</organism>
<dbReference type="HAMAP" id="MF_01930">
    <property type="entry name" value="PurN"/>
    <property type="match status" value="1"/>
</dbReference>
<dbReference type="GO" id="GO:0006189">
    <property type="term" value="P:'de novo' IMP biosynthetic process"/>
    <property type="evidence" value="ECO:0007669"/>
    <property type="project" value="UniProtKB-UniRule"/>
</dbReference>
<dbReference type="NCBIfam" id="TIGR00639">
    <property type="entry name" value="PurN"/>
    <property type="match status" value="1"/>
</dbReference>
<comment type="pathway">
    <text evidence="1 6">Purine metabolism; IMP biosynthesis via de novo pathway; N(2)-formyl-N(1)-(5-phospho-D-ribosyl)glycinamide from N(1)-(5-phospho-D-ribosyl)glycinamide (10-formyl THF route): step 1/1.</text>
</comment>
<evidence type="ECO:0000256" key="2">
    <source>
        <dbReference type="ARBA" id="ARBA00022679"/>
    </source>
</evidence>
<dbReference type="GO" id="GO:0004644">
    <property type="term" value="F:phosphoribosylglycinamide formyltransferase activity"/>
    <property type="evidence" value="ECO:0007669"/>
    <property type="project" value="UniProtKB-UniRule"/>
</dbReference>
<feature type="domain" description="Formyl transferase N-terminal" evidence="7">
    <location>
        <begin position="7"/>
        <end position="185"/>
    </location>
</feature>
<dbReference type="InterPro" id="IPR036477">
    <property type="entry name" value="Formyl_transf_N_sf"/>
</dbReference>
<proteinExistence type="inferred from homology"/>
<evidence type="ECO:0000256" key="5">
    <source>
        <dbReference type="ARBA" id="ARBA00047664"/>
    </source>
</evidence>
<dbReference type="EC" id="2.1.2.2" evidence="6"/>
<sequence>MTPDRARVGVLISGRGSNMIALAEAARDPACPYEVALVGSNDPEAAGLKAAAAMGIPTWAHSHVGLKRAEFDALVDAALREAGVSFVALAGYMRLLSPGFVEKWAGRMINIHPSLLPKYKGLDTHARAIEVGDTVHGVSVHEVTAELDDGPVLAQAEVPVLAHDTPESLAARVLIEEHKLYPRALAEFVSRAQFRSCSSA</sequence>
<keyword evidence="2 6" id="KW-0808">Transferase</keyword>
<feature type="binding site" evidence="6">
    <location>
        <position position="68"/>
    </location>
    <ligand>
        <name>(6R)-10-formyltetrahydrofolate</name>
        <dbReference type="ChEBI" id="CHEBI:195366"/>
    </ligand>
</feature>
<comment type="function">
    <text evidence="6">Catalyzes the transfer of a formyl group from 10-formyltetrahydrofolate to 5-phospho-ribosyl-glycinamide (GAR), producing 5-phospho-ribosyl-N-formylglycinamide (FGAR) and tetrahydrofolate.</text>
</comment>
<dbReference type="SUPFAM" id="SSF53328">
    <property type="entry name" value="Formyltransferase"/>
    <property type="match status" value="1"/>
</dbReference>
<dbReference type="PANTHER" id="PTHR43369:SF2">
    <property type="entry name" value="PHOSPHORIBOSYLGLYCINAMIDE FORMYLTRANSFERASE"/>
    <property type="match status" value="1"/>
</dbReference>
<dbReference type="Proteomes" id="UP000249066">
    <property type="component" value="Unassembled WGS sequence"/>
</dbReference>
<dbReference type="EMBL" id="QFNN01000045">
    <property type="protein sequence ID" value="PZO89806.1"/>
    <property type="molecule type" value="Genomic_DNA"/>
</dbReference>
<accession>A0A2W5A906</accession>
<feature type="binding site" evidence="6">
    <location>
        <begin position="16"/>
        <end position="18"/>
    </location>
    <ligand>
        <name>N(1)-(5-phospho-beta-D-ribosyl)glycinamide</name>
        <dbReference type="ChEBI" id="CHEBI:143788"/>
    </ligand>
</feature>
<dbReference type="InterPro" id="IPR001555">
    <property type="entry name" value="GART_AS"/>
</dbReference>
<feature type="site" description="Raises pKa of active site His" evidence="6">
    <location>
        <position position="148"/>
    </location>
</feature>
<evidence type="ECO:0000259" key="7">
    <source>
        <dbReference type="Pfam" id="PF00551"/>
    </source>
</evidence>
<evidence type="ECO:0000256" key="1">
    <source>
        <dbReference type="ARBA" id="ARBA00005054"/>
    </source>
</evidence>
<dbReference type="InterPro" id="IPR004607">
    <property type="entry name" value="GART"/>
</dbReference>
<dbReference type="AlphaFoldDB" id="A0A2W5A906"/>
<evidence type="ECO:0000313" key="9">
    <source>
        <dbReference type="Proteomes" id="UP000249066"/>
    </source>
</evidence>
<comment type="caution">
    <text evidence="8">The sequence shown here is derived from an EMBL/GenBank/DDBJ whole genome shotgun (WGS) entry which is preliminary data.</text>
</comment>
<gene>
    <name evidence="6" type="primary">purN</name>
    <name evidence="8" type="ORF">DI623_08930</name>
</gene>
<dbReference type="CDD" id="cd08645">
    <property type="entry name" value="FMT_core_GART"/>
    <property type="match status" value="1"/>
</dbReference>